<comment type="caution">
    <text evidence="1">The sequence shown here is derived from an EMBL/GenBank/DDBJ whole genome shotgun (WGS) entry which is preliminary data.</text>
</comment>
<reference evidence="2" key="1">
    <citation type="journal article" date="2022" name="Mol. Ecol. Resour.">
        <title>The genomes of chicory, endive, great burdock and yacon provide insights into Asteraceae palaeo-polyploidization history and plant inulin production.</title>
        <authorList>
            <person name="Fan W."/>
            <person name="Wang S."/>
            <person name="Wang H."/>
            <person name="Wang A."/>
            <person name="Jiang F."/>
            <person name="Liu H."/>
            <person name="Zhao H."/>
            <person name="Xu D."/>
            <person name="Zhang Y."/>
        </authorList>
    </citation>
    <scope>NUCLEOTIDE SEQUENCE [LARGE SCALE GENOMIC DNA]</scope>
    <source>
        <strain evidence="2">cv. Punajuju</strain>
    </source>
</reference>
<keyword evidence="2" id="KW-1185">Reference proteome</keyword>
<sequence length="149" mass="15494">MSHHTPVAGNVMQPIAFSVVQNIKVGQDYRKDDDHCIPADIVVVDTAVLFTEVLDLESLVAVVLVAPILHLLHHISLFPLDTGTVAEEVAEVGVCCLETGVPSWVGSPQDIAEVNGLVDCGNGGIDGGVHDGMGTGAETAPPEALVLPN</sequence>
<accession>A0ACB9BP56</accession>
<evidence type="ECO:0000313" key="1">
    <source>
        <dbReference type="EMBL" id="KAI3723827.1"/>
    </source>
</evidence>
<name>A0ACB9BP56_CICIN</name>
<gene>
    <name evidence="1" type="ORF">L2E82_35586</name>
</gene>
<dbReference type="EMBL" id="CM042014">
    <property type="protein sequence ID" value="KAI3723827.1"/>
    <property type="molecule type" value="Genomic_DNA"/>
</dbReference>
<proteinExistence type="predicted"/>
<dbReference type="Proteomes" id="UP001055811">
    <property type="component" value="Linkage Group LG06"/>
</dbReference>
<organism evidence="1 2">
    <name type="scientific">Cichorium intybus</name>
    <name type="common">Chicory</name>
    <dbReference type="NCBI Taxonomy" id="13427"/>
    <lineage>
        <taxon>Eukaryota</taxon>
        <taxon>Viridiplantae</taxon>
        <taxon>Streptophyta</taxon>
        <taxon>Embryophyta</taxon>
        <taxon>Tracheophyta</taxon>
        <taxon>Spermatophyta</taxon>
        <taxon>Magnoliopsida</taxon>
        <taxon>eudicotyledons</taxon>
        <taxon>Gunneridae</taxon>
        <taxon>Pentapetalae</taxon>
        <taxon>asterids</taxon>
        <taxon>campanulids</taxon>
        <taxon>Asterales</taxon>
        <taxon>Asteraceae</taxon>
        <taxon>Cichorioideae</taxon>
        <taxon>Cichorieae</taxon>
        <taxon>Cichoriinae</taxon>
        <taxon>Cichorium</taxon>
    </lineage>
</organism>
<reference evidence="1 2" key="2">
    <citation type="journal article" date="2022" name="Mol. Ecol. Resour.">
        <title>The genomes of chicory, endive, great burdock and yacon provide insights into Asteraceae paleo-polyploidization history and plant inulin production.</title>
        <authorList>
            <person name="Fan W."/>
            <person name="Wang S."/>
            <person name="Wang H."/>
            <person name="Wang A."/>
            <person name="Jiang F."/>
            <person name="Liu H."/>
            <person name="Zhao H."/>
            <person name="Xu D."/>
            <person name="Zhang Y."/>
        </authorList>
    </citation>
    <scope>NUCLEOTIDE SEQUENCE [LARGE SCALE GENOMIC DNA]</scope>
    <source>
        <strain evidence="2">cv. Punajuju</strain>
        <tissue evidence="1">Leaves</tissue>
    </source>
</reference>
<evidence type="ECO:0000313" key="2">
    <source>
        <dbReference type="Proteomes" id="UP001055811"/>
    </source>
</evidence>
<protein>
    <submittedName>
        <fullName evidence="1">Uncharacterized protein</fullName>
    </submittedName>
</protein>